<dbReference type="Pfam" id="PF13380">
    <property type="entry name" value="CoA_binding_2"/>
    <property type="match status" value="1"/>
</dbReference>
<dbReference type="PANTHER" id="PTHR33303">
    <property type="entry name" value="CYTOPLASMIC PROTEIN-RELATED"/>
    <property type="match status" value="1"/>
</dbReference>
<comment type="caution">
    <text evidence="3">The sequence shown here is derived from an EMBL/GenBank/DDBJ whole genome shotgun (WGS) entry which is preliminary data.</text>
</comment>
<evidence type="ECO:0000313" key="3">
    <source>
        <dbReference type="EMBL" id="KAK5954992.1"/>
    </source>
</evidence>
<dbReference type="AlphaFoldDB" id="A0AAN8I550"/>
<name>A0AAN8I550_9EURO</name>
<dbReference type="Proteomes" id="UP001316803">
    <property type="component" value="Unassembled WGS sequence"/>
</dbReference>
<reference evidence="3 4" key="1">
    <citation type="submission" date="2022-12" db="EMBL/GenBank/DDBJ databases">
        <title>Genomic features and morphological characterization of a novel Knufia sp. strain isolated from spacecraft assembly facility.</title>
        <authorList>
            <person name="Teixeira M."/>
            <person name="Chander A.M."/>
            <person name="Stajich J.E."/>
            <person name="Venkateswaran K."/>
        </authorList>
    </citation>
    <scope>NUCLEOTIDE SEQUENCE [LARGE SCALE GENOMIC DNA]</scope>
    <source>
        <strain evidence="3 4">FJI-L2-BK-P2</strain>
    </source>
</reference>
<keyword evidence="4" id="KW-1185">Reference proteome</keyword>
<protein>
    <recommendedName>
        <fullName evidence="2">CoA-binding domain-containing protein</fullName>
    </recommendedName>
</protein>
<dbReference type="Gene3D" id="3.40.50.720">
    <property type="entry name" value="NAD(P)-binding Rossmann-like Domain"/>
    <property type="match status" value="1"/>
</dbReference>
<dbReference type="PANTHER" id="PTHR33303:SF2">
    <property type="entry name" value="COA-BINDING DOMAIN-CONTAINING PROTEIN"/>
    <property type="match status" value="1"/>
</dbReference>
<feature type="region of interest" description="Disordered" evidence="1">
    <location>
        <begin position="62"/>
        <end position="96"/>
    </location>
</feature>
<proteinExistence type="predicted"/>
<gene>
    <name evidence="3" type="ORF">OHC33_003671</name>
</gene>
<organism evidence="3 4">
    <name type="scientific">Knufia fluminis</name>
    <dbReference type="NCBI Taxonomy" id="191047"/>
    <lineage>
        <taxon>Eukaryota</taxon>
        <taxon>Fungi</taxon>
        <taxon>Dikarya</taxon>
        <taxon>Ascomycota</taxon>
        <taxon>Pezizomycotina</taxon>
        <taxon>Eurotiomycetes</taxon>
        <taxon>Chaetothyriomycetidae</taxon>
        <taxon>Chaetothyriales</taxon>
        <taxon>Trichomeriaceae</taxon>
        <taxon>Knufia</taxon>
    </lineage>
</organism>
<sequence>MEAAARRFFTSPQFAVVGASQDKSKFGYKSKTHLRHNGSDDTDTGTAVFAWYHAHSLPVTPINPSRPNIALPSKTYNTASSSSSLPDPPSTGLSFLTAPPVTRKALQEAKSAGVKSVWLQPGSFEERDLKWAKDNFENAVGGFEEGTVGGEGWCVLVDGDGCLRAAGREVQRQKL</sequence>
<dbReference type="InterPro" id="IPR003781">
    <property type="entry name" value="CoA-bd"/>
</dbReference>
<evidence type="ECO:0000256" key="1">
    <source>
        <dbReference type="SAM" id="MobiDB-lite"/>
    </source>
</evidence>
<dbReference type="EMBL" id="JAKLMC020000007">
    <property type="protein sequence ID" value="KAK5954992.1"/>
    <property type="molecule type" value="Genomic_DNA"/>
</dbReference>
<dbReference type="SUPFAM" id="SSF51735">
    <property type="entry name" value="NAD(P)-binding Rossmann-fold domains"/>
    <property type="match status" value="1"/>
</dbReference>
<dbReference type="InterPro" id="IPR036291">
    <property type="entry name" value="NAD(P)-bd_dom_sf"/>
</dbReference>
<feature type="domain" description="CoA-binding" evidence="2">
    <location>
        <begin position="14"/>
        <end position="138"/>
    </location>
</feature>
<evidence type="ECO:0000313" key="4">
    <source>
        <dbReference type="Proteomes" id="UP001316803"/>
    </source>
</evidence>
<evidence type="ECO:0000259" key="2">
    <source>
        <dbReference type="Pfam" id="PF13380"/>
    </source>
</evidence>
<accession>A0AAN8I550</accession>